<dbReference type="AlphaFoldDB" id="Q7MS93"/>
<dbReference type="Proteomes" id="UP000000422">
    <property type="component" value="Chromosome"/>
</dbReference>
<evidence type="ECO:0000313" key="1">
    <source>
        <dbReference type="EMBL" id="CAE09789.1"/>
    </source>
</evidence>
<proteinExistence type="predicted"/>
<reference evidence="1 2" key="1">
    <citation type="journal article" date="2003" name="Proc. Natl. Acad. Sci. U.S.A.">
        <title>Complete genome sequence and analysis of Wolinella succinogenes.</title>
        <authorList>
            <person name="Baar C."/>
            <person name="Eppinger M."/>
            <person name="Raddatz G."/>
            <person name="Simon JM."/>
            <person name="Lanz C."/>
            <person name="Klimmek O."/>
            <person name="Nandakumar R."/>
            <person name="Gross R."/>
            <person name="Rosinus A."/>
            <person name="Keller H."/>
            <person name="Jagtap P."/>
            <person name="Linke B."/>
            <person name="Meyer F."/>
            <person name="Lederer H."/>
            <person name="Schuster S.C."/>
        </authorList>
    </citation>
    <scope>NUCLEOTIDE SEQUENCE [LARGE SCALE GENOMIC DNA]</scope>
    <source>
        <strain evidence="2">ATCC 29543 / DSM 1740 / CCUG 13145 / JCM 31913 / LMG 7466 / NCTC 11488 / FDC 602W</strain>
    </source>
</reference>
<sequence>MENSLKNRTPQRVTDFKGFREGILFCGSPRIERDGVKILSSAAERESL</sequence>
<keyword evidence="2" id="KW-1185">Reference proteome</keyword>
<protein>
    <submittedName>
        <fullName evidence="1">Uncharacterized protein</fullName>
    </submittedName>
</protein>
<accession>Q7MS93</accession>
<dbReference type="KEGG" id="wsu:WS0659"/>
<evidence type="ECO:0000313" key="2">
    <source>
        <dbReference type="Proteomes" id="UP000000422"/>
    </source>
</evidence>
<organism evidence="2">
    <name type="scientific">Wolinella succinogenes (strain ATCC 29543 / DSM 1740 / CCUG 13145 / JCM 31913 / LMG 7466 / NCTC 11488 / FDC 602W)</name>
    <name type="common">Vibrio succinogenes</name>
    <dbReference type="NCBI Taxonomy" id="273121"/>
    <lineage>
        <taxon>Bacteria</taxon>
        <taxon>Pseudomonadati</taxon>
        <taxon>Campylobacterota</taxon>
        <taxon>Epsilonproteobacteria</taxon>
        <taxon>Campylobacterales</taxon>
        <taxon>Helicobacteraceae</taxon>
        <taxon>Wolinella</taxon>
    </lineage>
</organism>
<dbReference type="EMBL" id="BX571658">
    <property type="protein sequence ID" value="CAE09789.1"/>
    <property type="molecule type" value="Genomic_DNA"/>
</dbReference>
<dbReference type="STRING" id="273121.WS0659"/>
<dbReference type="HOGENOM" id="CLU_3159326_0_0_7"/>
<name>Q7MS93_WOLSU</name>
<gene>
    <name evidence="1" type="ordered locus">WS0659</name>
</gene>